<gene>
    <name evidence="2" type="ORF">K7C98_19780</name>
</gene>
<accession>A0ABS7TTE0</accession>
<sequence>MPRPTAPALAPAPASRLRRRPRSAAGATFALAAALACVRDQGEVELNWIVVDAAGRSVFPAGELKKIDECNADADRFDDLCGFIGRTTPDGPRRPYSLHAQLRLCEPDCPQACSEDESCRIDTLQYGCAAARGFSIVAAREEEPYDFEVGVVARFDDDQCVCELGPACALAPGPRTRKVEPGLLTDLQVYQFVLTGLDACVQPAPEQGRTVMDLVGCCDACS</sequence>
<dbReference type="RefSeq" id="WP_224193249.1">
    <property type="nucleotide sequence ID" value="NZ_JAIRAU010000027.1"/>
</dbReference>
<reference evidence="2" key="1">
    <citation type="submission" date="2021-08" db="EMBL/GenBank/DDBJ databases">
        <authorList>
            <person name="Stevens D.C."/>
        </authorList>
    </citation>
    <scope>NUCLEOTIDE SEQUENCE</scope>
    <source>
        <strain evidence="2">DSM 53165</strain>
    </source>
</reference>
<protein>
    <submittedName>
        <fullName evidence="2">Uncharacterized protein</fullName>
    </submittedName>
</protein>
<evidence type="ECO:0000313" key="2">
    <source>
        <dbReference type="EMBL" id="MBZ5711486.1"/>
    </source>
</evidence>
<comment type="caution">
    <text evidence="2">The sequence shown here is derived from an EMBL/GenBank/DDBJ whole genome shotgun (WGS) entry which is preliminary data.</text>
</comment>
<keyword evidence="3" id="KW-1185">Reference proteome</keyword>
<feature type="region of interest" description="Disordered" evidence="1">
    <location>
        <begin position="1"/>
        <end position="20"/>
    </location>
</feature>
<dbReference type="Proteomes" id="UP001139031">
    <property type="component" value="Unassembled WGS sequence"/>
</dbReference>
<name>A0ABS7TTE0_9BACT</name>
<organism evidence="2 3">
    <name type="scientific">Nannocystis pusilla</name>
    <dbReference type="NCBI Taxonomy" id="889268"/>
    <lineage>
        <taxon>Bacteria</taxon>
        <taxon>Pseudomonadati</taxon>
        <taxon>Myxococcota</taxon>
        <taxon>Polyangia</taxon>
        <taxon>Nannocystales</taxon>
        <taxon>Nannocystaceae</taxon>
        <taxon>Nannocystis</taxon>
    </lineage>
</organism>
<dbReference type="EMBL" id="JAIRAU010000027">
    <property type="protein sequence ID" value="MBZ5711486.1"/>
    <property type="molecule type" value="Genomic_DNA"/>
</dbReference>
<feature type="compositionally biased region" description="Low complexity" evidence="1">
    <location>
        <begin position="1"/>
        <end position="15"/>
    </location>
</feature>
<evidence type="ECO:0000313" key="3">
    <source>
        <dbReference type="Proteomes" id="UP001139031"/>
    </source>
</evidence>
<proteinExistence type="predicted"/>
<evidence type="ECO:0000256" key="1">
    <source>
        <dbReference type="SAM" id="MobiDB-lite"/>
    </source>
</evidence>